<proteinExistence type="predicted"/>
<name>A0A8B6C4R8_MYTGA</name>
<evidence type="ECO:0000313" key="1">
    <source>
        <dbReference type="EMBL" id="VDH99469.1"/>
    </source>
</evidence>
<feature type="non-terminal residue" evidence="1">
    <location>
        <position position="1"/>
    </location>
</feature>
<reference evidence="1" key="1">
    <citation type="submission" date="2018-11" db="EMBL/GenBank/DDBJ databases">
        <authorList>
            <person name="Alioto T."/>
            <person name="Alioto T."/>
        </authorList>
    </citation>
    <scope>NUCLEOTIDE SEQUENCE</scope>
</reference>
<gene>
    <name evidence="1" type="ORF">MGAL_10B047516</name>
</gene>
<dbReference type="OrthoDB" id="9997229at2759"/>
<organism evidence="1 2">
    <name type="scientific">Mytilus galloprovincialis</name>
    <name type="common">Mediterranean mussel</name>
    <dbReference type="NCBI Taxonomy" id="29158"/>
    <lineage>
        <taxon>Eukaryota</taxon>
        <taxon>Metazoa</taxon>
        <taxon>Spiralia</taxon>
        <taxon>Lophotrochozoa</taxon>
        <taxon>Mollusca</taxon>
        <taxon>Bivalvia</taxon>
        <taxon>Autobranchia</taxon>
        <taxon>Pteriomorphia</taxon>
        <taxon>Mytilida</taxon>
        <taxon>Mytiloidea</taxon>
        <taxon>Mytilidae</taxon>
        <taxon>Mytilinae</taxon>
        <taxon>Mytilus</taxon>
    </lineage>
</organism>
<evidence type="ECO:0000313" key="2">
    <source>
        <dbReference type="Proteomes" id="UP000596742"/>
    </source>
</evidence>
<dbReference type="Proteomes" id="UP000596742">
    <property type="component" value="Unassembled WGS sequence"/>
</dbReference>
<dbReference type="EMBL" id="UYJE01001144">
    <property type="protein sequence ID" value="VDH99469.1"/>
    <property type="molecule type" value="Genomic_DNA"/>
</dbReference>
<sequence length="105" mass="11812">MTMSTECVLPRGNYLFREPVIQDVTGVAVSLMSVIVYLKWSSVCIIHDDETDYQATLLHQMLSAAGIFGNVQRMNQMTSQKIDELMSEKTVTNDDTNACKNYLAK</sequence>
<comment type="caution">
    <text evidence="1">The sequence shown here is derived from an EMBL/GenBank/DDBJ whole genome shotgun (WGS) entry which is preliminary data.</text>
</comment>
<accession>A0A8B6C4R8</accession>
<protein>
    <submittedName>
        <fullName evidence="1">Uncharacterized protein</fullName>
    </submittedName>
</protein>
<dbReference type="AlphaFoldDB" id="A0A8B6C4R8"/>
<keyword evidence="2" id="KW-1185">Reference proteome</keyword>